<evidence type="ECO:0000256" key="1">
    <source>
        <dbReference type="SAM" id="MobiDB-lite"/>
    </source>
</evidence>
<feature type="compositionally biased region" description="Low complexity" evidence="1">
    <location>
        <begin position="828"/>
        <end position="849"/>
    </location>
</feature>
<keyword evidence="3" id="KW-1185">Reference proteome</keyword>
<accession>A0A835WYC8</accession>
<evidence type="ECO:0000313" key="3">
    <source>
        <dbReference type="Proteomes" id="UP000613740"/>
    </source>
</evidence>
<proteinExistence type="predicted"/>
<organism evidence="2 3">
    <name type="scientific">Chlamydomonas schloesseri</name>
    <dbReference type="NCBI Taxonomy" id="2026947"/>
    <lineage>
        <taxon>Eukaryota</taxon>
        <taxon>Viridiplantae</taxon>
        <taxon>Chlorophyta</taxon>
        <taxon>core chlorophytes</taxon>
        <taxon>Chlorophyceae</taxon>
        <taxon>CS clade</taxon>
        <taxon>Chlamydomonadales</taxon>
        <taxon>Chlamydomonadaceae</taxon>
        <taxon>Chlamydomonas</taxon>
    </lineage>
</organism>
<sequence length="1054" mass="105268">MEQLKSRVAATSVGGSGPASSPSGAQSRPQVPQAGAGAQPASTSGRAPAAAAAAARPAPASAPAAAPPVQHTASFQGIPLHLGEPGSALQSMAVLTHASPRQMEEYAAGGGAAATPGTPAGLLASDARFLVSLQRMADTPRSRAAAIMQMSAGAMPAPALLVWAAQEVVGQAQALLKERLVAGGDAAASLPAEPWYAAALQLSQAALASRSQPPQPAPTTELELLKAFALAADSTSSYVSWEQLWQLPQLSELLAAAAGRSAKLAATLDVAGFAMAATSEAAGTQQWLLPQLRSAAAQARAKAVAALAPQLAATGDAPLNADDALAAAAAGGAADASEWLAATSLLRRAEAELGCAPSTWSSGVAGASTGALAVPVLHLLGLPLQPPQLAGMKDLQVTAEEVVGWIKAAAASPGTMPAALQSRLAAARQQLAAAGRALAALPSTSAAATGEAAATAAWLRAVGGPLASGLLAGGYGSLRQLRSMPAELREALLLRLLEAAPGAPPATAAGSSASSGASTRAVGGGARALAAAAYSDAEAAWLAAKAGAGGAADAVRLLEEEAVSADLDLTRERFVPPAPQLAAPPALPSAEELAAAVRALPAAARLLHDSVYALQPAGSETAAGMASSEAAAAQAKVLEALAAAGEGAAAAAAAAAGRGELSAWLADSRRGLLSLPLPLLSLLLRFLRVQVTVTPEAAESQRNKLLALMSLVAEQQQRAAAAAAATAVGGAGEEVPREVAALALSGAFTAQALSEGTAAGSGVPAALAVVLGPDGTSDFSSWLEALVRTSDQADRDLSTAELAAQTQLAADVERYLQMTHDPRLQLLATTSPSSTSSPASASVPTSSFSNPALRAQADPGRWLEGARPELDAYLQAMGYRALGDAEWAVYRDAALAEWEAGRPAREEQLAAVGQSGFHNPRADEAYLQQLLERSIPEDAPLGPQSRRYLDTLIRNPTWTFAQRLQAVQRLIQLNDHFAAQPPPTSEGSPFAAYFAVGGPDPVPKLGPLGVAGGAGAALEGGSGKGGKKGAAKAGATAGASGGMTKAALQIPDGF</sequence>
<dbReference type="OrthoDB" id="552257at2759"/>
<feature type="compositionally biased region" description="Low complexity" evidence="1">
    <location>
        <begin position="32"/>
        <end position="68"/>
    </location>
</feature>
<gene>
    <name evidence="2" type="ORF">HYH02_000663</name>
</gene>
<feature type="compositionally biased region" description="Low complexity" evidence="1">
    <location>
        <begin position="1031"/>
        <end position="1042"/>
    </location>
</feature>
<feature type="region of interest" description="Disordered" evidence="1">
    <location>
        <begin position="1019"/>
        <end position="1042"/>
    </location>
</feature>
<feature type="compositionally biased region" description="Low complexity" evidence="1">
    <location>
        <begin position="8"/>
        <end position="25"/>
    </location>
</feature>
<dbReference type="AlphaFoldDB" id="A0A835WYC8"/>
<feature type="region of interest" description="Disordered" evidence="1">
    <location>
        <begin position="828"/>
        <end position="853"/>
    </location>
</feature>
<name>A0A835WYC8_9CHLO</name>
<protein>
    <submittedName>
        <fullName evidence="2">Uncharacterized protein</fullName>
    </submittedName>
</protein>
<evidence type="ECO:0000313" key="2">
    <source>
        <dbReference type="EMBL" id="KAG2454831.1"/>
    </source>
</evidence>
<dbReference type="EMBL" id="JAEHOD010000001">
    <property type="protein sequence ID" value="KAG2454831.1"/>
    <property type="molecule type" value="Genomic_DNA"/>
</dbReference>
<dbReference type="Proteomes" id="UP000613740">
    <property type="component" value="Unassembled WGS sequence"/>
</dbReference>
<comment type="caution">
    <text evidence="2">The sequence shown here is derived from an EMBL/GenBank/DDBJ whole genome shotgun (WGS) entry which is preliminary data.</text>
</comment>
<feature type="region of interest" description="Disordered" evidence="1">
    <location>
        <begin position="1"/>
        <end position="70"/>
    </location>
</feature>
<reference evidence="2" key="1">
    <citation type="journal article" date="2020" name="bioRxiv">
        <title>Comparative genomics of Chlamydomonas.</title>
        <authorList>
            <person name="Craig R.J."/>
            <person name="Hasan A.R."/>
            <person name="Ness R.W."/>
            <person name="Keightley P.D."/>
        </authorList>
    </citation>
    <scope>NUCLEOTIDE SEQUENCE</scope>
    <source>
        <strain evidence="2">CCAP 11/173</strain>
    </source>
</reference>